<reference evidence="7 8" key="1">
    <citation type="journal article" date="2024" name="IMA Fungus">
        <title>IMA Genome - F19 : A genome assembly and annotation guide to empower mycologists, including annotated draft genome sequences of Ceratocystis pirilliformis, Diaporthe australafricana, Fusarium ophioides, Paecilomyces lecythidis, and Sporothrix stenoceras.</title>
        <authorList>
            <person name="Aylward J."/>
            <person name="Wilson A.M."/>
            <person name="Visagie C.M."/>
            <person name="Spraker J."/>
            <person name="Barnes I."/>
            <person name="Buitendag C."/>
            <person name="Ceriani C."/>
            <person name="Del Mar Angel L."/>
            <person name="du Plessis D."/>
            <person name="Fuchs T."/>
            <person name="Gasser K."/>
            <person name="Kramer D."/>
            <person name="Li W."/>
            <person name="Munsamy K."/>
            <person name="Piso A."/>
            <person name="Price J.L."/>
            <person name="Sonnekus B."/>
            <person name="Thomas C."/>
            <person name="van der Nest A."/>
            <person name="van Dijk A."/>
            <person name="van Heerden A."/>
            <person name="van Vuuren N."/>
            <person name="Yilmaz N."/>
            <person name="Duong T.A."/>
            <person name="van der Merwe N.A."/>
            <person name="Wingfield M.J."/>
            <person name="Wingfield B.D."/>
        </authorList>
    </citation>
    <scope>NUCLEOTIDE SEQUENCE [LARGE SCALE GENOMIC DNA]</scope>
    <source>
        <strain evidence="7 8">CMW 18300</strain>
    </source>
</reference>
<organism evidence="7 8">
    <name type="scientific">Diaporthe australafricana</name>
    <dbReference type="NCBI Taxonomy" id="127596"/>
    <lineage>
        <taxon>Eukaryota</taxon>
        <taxon>Fungi</taxon>
        <taxon>Dikarya</taxon>
        <taxon>Ascomycota</taxon>
        <taxon>Pezizomycotina</taxon>
        <taxon>Sordariomycetes</taxon>
        <taxon>Sordariomycetidae</taxon>
        <taxon>Diaporthales</taxon>
        <taxon>Diaporthaceae</taxon>
        <taxon>Diaporthe</taxon>
    </lineage>
</organism>
<proteinExistence type="inferred from homology"/>
<evidence type="ECO:0000256" key="4">
    <source>
        <dbReference type="ARBA" id="ARBA00023002"/>
    </source>
</evidence>
<dbReference type="Pfam" id="PF01494">
    <property type="entry name" value="FAD_binding_3"/>
    <property type="match status" value="1"/>
</dbReference>
<gene>
    <name evidence="7" type="ORF">Daus18300_007617</name>
</gene>
<dbReference type="PANTHER" id="PTHR13789">
    <property type="entry name" value="MONOOXYGENASE"/>
    <property type="match status" value="1"/>
</dbReference>
<name>A0ABR3WMB7_9PEZI</name>
<comment type="caution">
    <text evidence="7">The sequence shown here is derived from an EMBL/GenBank/DDBJ whole genome shotgun (WGS) entry which is preliminary data.</text>
</comment>
<dbReference type="InterPro" id="IPR002938">
    <property type="entry name" value="FAD-bd"/>
</dbReference>
<keyword evidence="3" id="KW-0274">FAD</keyword>
<feature type="domain" description="FAD-binding" evidence="6">
    <location>
        <begin position="206"/>
        <end position="271"/>
    </location>
</feature>
<comment type="similarity">
    <text evidence="1">Belongs to the paxM FAD-dependent monooxygenase family.</text>
</comment>
<evidence type="ECO:0000256" key="5">
    <source>
        <dbReference type="ARBA" id="ARBA00023033"/>
    </source>
</evidence>
<dbReference type="PRINTS" id="PR00420">
    <property type="entry name" value="RNGMNOXGNASE"/>
</dbReference>
<accession>A0ABR3WMB7</accession>
<dbReference type="Gene3D" id="3.50.50.60">
    <property type="entry name" value="FAD/NAD(P)-binding domain"/>
    <property type="match status" value="1"/>
</dbReference>
<evidence type="ECO:0000256" key="3">
    <source>
        <dbReference type="ARBA" id="ARBA00022827"/>
    </source>
</evidence>
<dbReference type="InterPro" id="IPR036188">
    <property type="entry name" value="FAD/NAD-bd_sf"/>
</dbReference>
<keyword evidence="8" id="KW-1185">Reference proteome</keyword>
<keyword evidence="4" id="KW-0560">Oxidoreductase</keyword>
<evidence type="ECO:0000256" key="2">
    <source>
        <dbReference type="ARBA" id="ARBA00022630"/>
    </source>
</evidence>
<sequence>MSNRRKGWIAEWYCVQRHPVHNALKERALLEGVVLHTGCKISKIDVNEARVTLEDGRRYHGDVLLGADGIHSITREQVCPDSRPKTSGFSAFRWLMPIEKVAEALGDKGPVDVIQNPGAMLQWDDTDRRLLAYPCAGNTIYNMLGYVPSSAVGVIEEGSWNSNGSKENLVQAFSNFSREVQQLVGGADDSLRVFALSDIDPLPTLVSGRTTLLGDAAHILQPYVGQGASMAIEDALSIATMFPLGTRPEDVSTRLQLYEKARASRTNMVRDWALRNRPGSVPLGSEGSWWFSSAVTKLNTWKVLAQTAMFMSQTFGHNEIDHSEKILQQALARRPSLDVDVGRRRSSIWSFVLGDGQTVKP</sequence>
<dbReference type="InterPro" id="IPR050493">
    <property type="entry name" value="FAD-dep_Monooxygenase_BioMet"/>
</dbReference>
<keyword evidence="2" id="KW-0285">Flavoprotein</keyword>
<dbReference type="Proteomes" id="UP001583177">
    <property type="component" value="Unassembled WGS sequence"/>
</dbReference>
<dbReference type="PANTHER" id="PTHR13789:SF317">
    <property type="entry name" value="FAD-BINDING DOMAIN-CONTAINING PROTEIN-RELATED"/>
    <property type="match status" value="1"/>
</dbReference>
<evidence type="ECO:0000313" key="7">
    <source>
        <dbReference type="EMBL" id="KAL1864600.1"/>
    </source>
</evidence>
<keyword evidence="5" id="KW-0503">Monooxygenase</keyword>
<evidence type="ECO:0000256" key="1">
    <source>
        <dbReference type="ARBA" id="ARBA00007992"/>
    </source>
</evidence>
<evidence type="ECO:0000313" key="8">
    <source>
        <dbReference type="Proteomes" id="UP001583177"/>
    </source>
</evidence>
<dbReference type="SUPFAM" id="SSF51905">
    <property type="entry name" value="FAD/NAD(P)-binding domain"/>
    <property type="match status" value="1"/>
</dbReference>
<dbReference type="EMBL" id="JAWRVE010000067">
    <property type="protein sequence ID" value="KAL1864600.1"/>
    <property type="molecule type" value="Genomic_DNA"/>
</dbReference>
<protein>
    <recommendedName>
        <fullName evidence="6">FAD-binding domain-containing protein</fullName>
    </recommendedName>
</protein>
<evidence type="ECO:0000259" key="6">
    <source>
        <dbReference type="Pfam" id="PF01494"/>
    </source>
</evidence>
<dbReference type="SUPFAM" id="SSF54373">
    <property type="entry name" value="FAD-linked reductases, C-terminal domain"/>
    <property type="match status" value="1"/>
</dbReference>